<dbReference type="EMBL" id="BBJS01000043">
    <property type="protein sequence ID" value="GAN14666.1"/>
    <property type="molecule type" value="Genomic_DNA"/>
</dbReference>
<organism evidence="2 3">
    <name type="scientific">Sphingomonas paucimobilis NBRC 13935</name>
    <dbReference type="NCBI Taxonomy" id="1219050"/>
    <lineage>
        <taxon>Bacteria</taxon>
        <taxon>Pseudomonadati</taxon>
        <taxon>Pseudomonadota</taxon>
        <taxon>Alphaproteobacteria</taxon>
        <taxon>Sphingomonadales</taxon>
        <taxon>Sphingomonadaceae</taxon>
        <taxon>Sphingomonas</taxon>
    </lineage>
</organism>
<feature type="transmembrane region" description="Helical" evidence="1">
    <location>
        <begin position="83"/>
        <end position="102"/>
    </location>
</feature>
<name>A0A0C9MVJ7_SPHPI</name>
<sequence>MATMLTEPTTPSPRRPSRGLDVGFLLYFYLHMAGFLASTLLITWGLFVLFFLAIGGFSFDGMMHQLDNLASRYVAAEAARITSFRHVLIVAHMLLAAAVIFFRRHSILPSRDPKGSNTDV</sequence>
<keyword evidence="1" id="KW-0472">Membrane</keyword>
<keyword evidence="1" id="KW-1133">Transmembrane helix</keyword>
<gene>
    <name evidence="2" type="ORF">SP6_43_01650</name>
</gene>
<protein>
    <submittedName>
        <fullName evidence="2">DNA, contig: SP643</fullName>
    </submittedName>
</protein>
<evidence type="ECO:0000313" key="2">
    <source>
        <dbReference type="EMBL" id="GAN14666.1"/>
    </source>
</evidence>
<accession>A0A0C9MVJ7</accession>
<dbReference type="Proteomes" id="UP000032025">
    <property type="component" value="Unassembled WGS sequence"/>
</dbReference>
<reference evidence="2 3" key="1">
    <citation type="submission" date="2014-08" db="EMBL/GenBank/DDBJ databases">
        <title>Whole genome shotgun sequence of Sphingomonas paucimobilis NBRC 13935.</title>
        <authorList>
            <person name="Hosoyama A."/>
            <person name="Hashimoto M."/>
            <person name="Hosoyama Y."/>
            <person name="Noguchi M."/>
            <person name="Uohara A."/>
            <person name="Ohji S."/>
            <person name="Katano-Makiyama Y."/>
            <person name="Ichikawa N."/>
            <person name="Kimura A."/>
            <person name="Yamazoe A."/>
            <person name="Fujita N."/>
        </authorList>
    </citation>
    <scope>NUCLEOTIDE SEQUENCE [LARGE SCALE GENOMIC DNA]</scope>
    <source>
        <strain evidence="2 3">NBRC 13935</strain>
    </source>
</reference>
<proteinExistence type="predicted"/>
<evidence type="ECO:0000313" key="3">
    <source>
        <dbReference type="Proteomes" id="UP000032025"/>
    </source>
</evidence>
<keyword evidence="3" id="KW-1185">Reference proteome</keyword>
<comment type="caution">
    <text evidence="2">The sequence shown here is derived from an EMBL/GenBank/DDBJ whole genome shotgun (WGS) entry which is preliminary data.</text>
</comment>
<dbReference type="AlphaFoldDB" id="A0A0C9MVJ7"/>
<evidence type="ECO:0000256" key="1">
    <source>
        <dbReference type="SAM" id="Phobius"/>
    </source>
</evidence>
<feature type="transmembrane region" description="Helical" evidence="1">
    <location>
        <begin position="24"/>
        <end position="54"/>
    </location>
</feature>
<keyword evidence="1" id="KW-0812">Transmembrane</keyword>